<dbReference type="GO" id="GO:0048240">
    <property type="term" value="P:sperm capacitation"/>
    <property type="evidence" value="ECO:0007669"/>
    <property type="project" value="TreeGrafter"/>
</dbReference>
<dbReference type="PROSITE" id="PS01133">
    <property type="entry name" value="UPF0017"/>
    <property type="match status" value="1"/>
</dbReference>
<evidence type="ECO:0000256" key="5">
    <source>
        <dbReference type="ARBA" id="ARBA00022801"/>
    </source>
</evidence>
<organism evidence="12 13">
    <name type="scientific">Chironomus riparius</name>
    <dbReference type="NCBI Taxonomy" id="315576"/>
    <lineage>
        <taxon>Eukaryota</taxon>
        <taxon>Metazoa</taxon>
        <taxon>Ecdysozoa</taxon>
        <taxon>Arthropoda</taxon>
        <taxon>Hexapoda</taxon>
        <taxon>Insecta</taxon>
        <taxon>Pterygota</taxon>
        <taxon>Neoptera</taxon>
        <taxon>Endopterygota</taxon>
        <taxon>Diptera</taxon>
        <taxon>Nematocera</taxon>
        <taxon>Chironomoidea</taxon>
        <taxon>Chironomidae</taxon>
        <taxon>Chironominae</taxon>
        <taxon>Chironomus</taxon>
    </lineage>
</organism>
<keyword evidence="4" id="KW-0812">Transmembrane</keyword>
<evidence type="ECO:0000256" key="7">
    <source>
        <dbReference type="ARBA" id="ARBA00022989"/>
    </source>
</evidence>
<evidence type="ECO:0000256" key="9">
    <source>
        <dbReference type="PIRSR" id="PIRSR005211-1"/>
    </source>
</evidence>
<gene>
    <name evidence="12" type="ORF">CHIRRI_LOCUS1655</name>
</gene>
<evidence type="ECO:0000256" key="8">
    <source>
        <dbReference type="ARBA" id="ARBA00023136"/>
    </source>
</evidence>
<keyword evidence="8" id="KW-0472">Membrane</keyword>
<evidence type="ECO:0000256" key="10">
    <source>
        <dbReference type="SAM" id="SignalP"/>
    </source>
</evidence>
<evidence type="ECO:0000313" key="13">
    <source>
        <dbReference type="Proteomes" id="UP001153620"/>
    </source>
</evidence>
<dbReference type="GO" id="GO:0051793">
    <property type="term" value="P:medium-chain fatty acid catabolic process"/>
    <property type="evidence" value="ECO:0007669"/>
    <property type="project" value="TreeGrafter"/>
</dbReference>
<dbReference type="Gene3D" id="3.40.50.1820">
    <property type="entry name" value="alpha/beta hydrolase"/>
    <property type="match status" value="1"/>
</dbReference>
<dbReference type="InterPro" id="IPR000952">
    <property type="entry name" value="AB_hydrolase_4_CS"/>
</dbReference>
<dbReference type="InterPro" id="IPR000073">
    <property type="entry name" value="AB_hydrolase_1"/>
</dbReference>
<dbReference type="EMBL" id="OU895877">
    <property type="protein sequence ID" value="CAG9798673.1"/>
    <property type="molecule type" value="Genomic_DNA"/>
</dbReference>
<keyword evidence="13" id="KW-1185">Reference proteome</keyword>
<comment type="subcellular location">
    <subcellularLocation>
        <location evidence="1">Membrane</location>
        <topology evidence="1">Single-pass type II membrane protein</topology>
    </subcellularLocation>
</comment>
<keyword evidence="6" id="KW-0735">Signal-anchor</keyword>
<proteinExistence type="inferred from homology"/>
<reference evidence="12" key="1">
    <citation type="submission" date="2022-01" db="EMBL/GenBank/DDBJ databases">
        <authorList>
            <person name="King R."/>
        </authorList>
    </citation>
    <scope>NUCLEOTIDE SEQUENCE</scope>
</reference>
<dbReference type="OrthoDB" id="5954035at2759"/>
<feature type="chain" id="PRO_5040279404" description="AB hydrolase-1 domain-containing protein" evidence="10">
    <location>
        <begin position="25"/>
        <end position="406"/>
    </location>
</feature>
<protein>
    <recommendedName>
        <fullName evidence="11">AB hydrolase-1 domain-containing protein</fullName>
    </recommendedName>
</protein>
<dbReference type="InterPro" id="IPR050960">
    <property type="entry name" value="AB_hydrolase_4_sf"/>
</dbReference>
<keyword evidence="7" id="KW-1133">Transmembrane helix</keyword>
<dbReference type="InterPro" id="IPR012020">
    <property type="entry name" value="ABHD4"/>
</dbReference>
<keyword evidence="3" id="KW-0719">Serine esterase</keyword>
<dbReference type="GO" id="GO:0097524">
    <property type="term" value="C:sperm plasma membrane"/>
    <property type="evidence" value="ECO:0007669"/>
    <property type="project" value="TreeGrafter"/>
</dbReference>
<dbReference type="AlphaFoldDB" id="A0A9N9RII5"/>
<comment type="similarity">
    <text evidence="2">Belongs to the AB hydrolase superfamily. AB hydrolase 4 family.</text>
</comment>
<feature type="active site" description="Charge relay system" evidence="9">
    <location>
        <position position="194"/>
    </location>
</feature>
<evidence type="ECO:0000313" key="12">
    <source>
        <dbReference type="EMBL" id="CAG9798673.1"/>
    </source>
</evidence>
<accession>A0A9N9RII5</accession>
<dbReference type="InterPro" id="IPR029058">
    <property type="entry name" value="AB_hydrolase_fold"/>
</dbReference>
<evidence type="ECO:0000256" key="4">
    <source>
        <dbReference type="ARBA" id="ARBA00022692"/>
    </source>
</evidence>
<feature type="signal peptide" evidence="10">
    <location>
        <begin position="1"/>
        <end position="24"/>
    </location>
</feature>
<reference evidence="12" key="2">
    <citation type="submission" date="2022-10" db="EMBL/GenBank/DDBJ databases">
        <authorList>
            <consortium name="ENA_rothamsted_submissions"/>
            <consortium name="culmorum"/>
            <person name="King R."/>
        </authorList>
    </citation>
    <scope>NUCLEOTIDE SEQUENCE</scope>
</reference>
<evidence type="ECO:0000259" key="11">
    <source>
        <dbReference type="Pfam" id="PF00561"/>
    </source>
</evidence>
<keyword evidence="5" id="KW-0378">Hydrolase</keyword>
<dbReference type="SUPFAM" id="SSF53474">
    <property type="entry name" value="alpha/beta-Hydrolases"/>
    <property type="match status" value="1"/>
</dbReference>
<dbReference type="GO" id="GO:0008126">
    <property type="term" value="F:acetylesterase activity"/>
    <property type="evidence" value="ECO:0007669"/>
    <property type="project" value="TreeGrafter"/>
</dbReference>
<dbReference type="PANTHER" id="PTHR10794">
    <property type="entry name" value="ABHYDROLASE DOMAIN-CONTAINING PROTEIN"/>
    <property type="match status" value="1"/>
</dbReference>
<dbReference type="FunFam" id="3.40.50.1820:FF:000208">
    <property type="entry name" value="Adenosine deaminase CECR1-A"/>
    <property type="match status" value="1"/>
</dbReference>
<dbReference type="PANTHER" id="PTHR10794:SF45">
    <property type="entry name" value="MONOACYLGLYCEROL LIPASE ABHD2"/>
    <property type="match status" value="1"/>
</dbReference>
<dbReference type="GO" id="GO:0043401">
    <property type="term" value="P:steroid hormone receptor signaling pathway"/>
    <property type="evidence" value="ECO:0007669"/>
    <property type="project" value="TreeGrafter"/>
</dbReference>
<keyword evidence="10" id="KW-0732">Signal</keyword>
<feature type="active site" description="Charge relay system" evidence="9">
    <location>
        <position position="330"/>
    </location>
</feature>
<evidence type="ECO:0000256" key="3">
    <source>
        <dbReference type="ARBA" id="ARBA00022487"/>
    </source>
</evidence>
<dbReference type="Proteomes" id="UP001153620">
    <property type="component" value="Chromosome 1"/>
</dbReference>
<name>A0A9N9RII5_9DIPT</name>
<feature type="active site" description="Charge relay system" evidence="9">
    <location>
        <position position="361"/>
    </location>
</feature>
<sequence length="406" mass="45886">MSTTFLACLAIIFIIIFKLLNVNSSPQKPKLYCKDELFKDRIMKICSSELSENYIPTRLWGFSGHVQTILQSLIGRVKCPWPLGDRIYISMPDGSTLTYDLYQPLNLSHDEDITVAVCPGVGNSSESVYIRTFVHYAQCHGYRIAVLNHIGVIDSINVTSPRIFTYGHTDDYAAMITSLVKKFPSTHIISVGFSLGGNLVTKYLGEINVPKPSNIIGAVSICQGYDANTATTCLLKWQNFQRFYLYVLTENVKSIIMKHRNVLMADEVKRKYNLNEREIIGAATLPDLDEAYTCKIHNFPSTKELYSWSSCINYLKNIEKPIIFINSMDDPLVPEILLRPIREFAESHPKVLYIETQHGGHLGFYEHGLINPNPLTWLDRILVSLLGGVAFANNDLIMKRSTTMAM</sequence>
<dbReference type="GO" id="GO:0046464">
    <property type="term" value="P:acylglycerol catabolic process"/>
    <property type="evidence" value="ECO:0007669"/>
    <property type="project" value="TreeGrafter"/>
</dbReference>
<feature type="domain" description="AB hydrolase-1" evidence="11">
    <location>
        <begin position="115"/>
        <end position="367"/>
    </location>
</feature>
<evidence type="ECO:0000256" key="1">
    <source>
        <dbReference type="ARBA" id="ARBA00004606"/>
    </source>
</evidence>
<dbReference type="GO" id="GO:0036126">
    <property type="term" value="C:sperm flagellum"/>
    <property type="evidence" value="ECO:0007669"/>
    <property type="project" value="TreeGrafter"/>
</dbReference>
<evidence type="ECO:0000256" key="2">
    <source>
        <dbReference type="ARBA" id="ARBA00010884"/>
    </source>
</evidence>
<dbReference type="PIRSF" id="PIRSF005211">
    <property type="entry name" value="Ab_hydro_YheT"/>
    <property type="match status" value="1"/>
</dbReference>
<dbReference type="Pfam" id="PF00561">
    <property type="entry name" value="Abhydrolase_1"/>
    <property type="match status" value="1"/>
</dbReference>
<dbReference type="GO" id="GO:0051792">
    <property type="term" value="P:medium-chain fatty acid biosynthetic process"/>
    <property type="evidence" value="ECO:0007669"/>
    <property type="project" value="TreeGrafter"/>
</dbReference>
<evidence type="ECO:0000256" key="6">
    <source>
        <dbReference type="ARBA" id="ARBA00022968"/>
    </source>
</evidence>
<dbReference type="GO" id="GO:0047372">
    <property type="term" value="F:monoacylglycerol lipase activity"/>
    <property type="evidence" value="ECO:0007669"/>
    <property type="project" value="TreeGrafter"/>
</dbReference>